<keyword evidence="4" id="KW-1185">Reference proteome</keyword>
<accession>A0A1V9X8R8</accession>
<dbReference type="STRING" id="418985.A0A1V9X8R8"/>
<dbReference type="InParanoid" id="A0A1V9X8R8"/>
<proteinExistence type="predicted"/>
<feature type="domain" description="CUB" evidence="2">
    <location>
        <begin position="196"/>
        <end position="338"/>
    </location>
</feature>
<feature type="chain" id="PRO_5012845375" description="CUB domain-containing protein" evidence="1">
    <location>
        <begin position="20"/>
        <end position="344"/>
    </location>
</feature>
<feature type="signal peptide" evidence="1">
    <location>
        <begin position="1"/>
        <end position="19"/>
    </location>
</feature>
<dbReference type="EMBL" id="MNPL01019186">
    <property type="protein sequence ID" value="OQR69965.1"/>
    <property type="molecule type" value="Genomic_DNA"/>
</dbReference>
<evidence type="ECO:0000313" key="3">
    <source>
        <dbReference type="EMBL" id="OQR69965.1"/>
    </source>
</evidence>
<evidence type="ECO:0000256" key="1">
    <source>
        <dbReference type="SAM" id="SignalP"/>
    </source>
</evidence>
<dbReference type="InterPro" id="IPR058698">
    <property type="entry name" value="CUB_metazoa"/>
</dbReference>
<dbReference type="OrthoDB" id="2105077at2759"/>
<protein>
    <recommendedName>
        <fullName evidence="2">CUB domain-containing protein</fullName>
    </recommendedName>
</protein>
<gene>
    <name evidence="3" type="ORF">BIW11_11940</name>
</gene>
<comment type="caution">
    <text evidence="3">The sequence shown here is derived from an EMBL/GenBank/DDBJ whole genome shotgun (WGS) entry which is preliminary data.</text>
</comment>
<dbReference type="PANTHER" id="PTHR33236">
    <property type="entry name" value="INTRAFLAGELLAR TRANSPORT PROTEIN 122 FAMILY PROTEIN-RELATED"/>
    <property type="match status" value="1"/>
</dbReference>
<evidence type="ECO:0000259" key="2">
    <source>
        <dbReference type="Pfam" id="PF26080"/>
    </source>
</evidence>
<sequence length="344" mass="38656">MSWTVLIILLASSLGKYMAVDALGYLVSRQYMEPCERGYGVCMTAVECGLQRGRILGSCSLGTCCRIERTCNDVITGNNTFFINPDDVQPGSSCQVEVEKKWHVNGVCQMRLDLLEFETVPANALSGACLHDSFTIAGADRPIPTICGKNDRQHLYVDVRKARSIHLMVNLGTNLTPRRWKIRVTQIPCTSRRLAPPGCLQYFEDASGYLKSFGYDIVGNDSTYPLDLSYSMCFREPCSLQLSQIGPFELSQKADPNAGNTIADGIQTDKDCTNPKDNLNEPTRAYVQIDNIRFCGSKFIRTYETVNRIQSINFVTPLRERDRNENQVFKGFNIQYRQTCNRGT</sequence>
<name>A0A1V9X8R8_9ACAR</name>
<dbReference type="PANTHER" id="PTHR33236:SF5">
    <property type="entry name" value="CUB DOMAIN-CONTAINING PROTEIN"/>
    <property type="match status" value="1"/>
</dbReference>
<dbReference type="AlphaFoldDB" id="A0A1V9X8R8"/>
<keyword evidence="1" id="KW-0732">Signal</keyword>
<dbReference type="Pfam" id="PF26080">
    <property type="entry name" value="CUB_animal"/>
    <property type="match status" value="1"/>
</dbReference>
<organism evidence="3 4">
    <name type="scientific">Tropilaelaps mercedesae</name>
    <dbReference type="NCBI Taxonomy" id="418985"/>
    <lineage>
        <taxon>Eukaryota</taxon>
        <taxon>Metazoa</taxon>
        <taxon>Ecdysozoa</taxon>
        <taxon>Arthropoda</taxon>
        <taxon>Chelicerata</taxon>
        <taxon>Arachnida</taxon>
        <taxon>Acari</taxon>
        <taxon>Parasitiformes</taxon>
        <taxon>Mesostigmata</taxon>
        <taxon>Gamasina</taxon>
        <taxon>Dermanyssoidea</taxon>
        <taxon>Laelapidae</taxon>
        <taxon>Tropilaelaps</taxon>
    </lineage>
</organism>
<evidence type="ECO:0000313" key="4">
    <source>
        <dbReference type="Proteomes" id="UP000192247"/>
    </source>
</evidence>
<reference evidence="3 4" key="1">
    <citation type="journal article" date="2017" name="Gigascience">
        <title>Draft genome of the honey bee ectoparasitic mite, Tropilaelaps mercedesae, is shaped by the parasitic life history.</title>
        <authorList>
            <person name="Dong X."/>
            <person name="Armstrong S.D."/>
            <person name="Xia D."/>
            <person name="Makepeace B.L."/>
            <person name="Darby A.C."/>
            <person name="Kadowaki T."/>
        </authorList>
    </citation>
    <scope>NUCLEOTIDE SEQUENCE [LARGE SCALE GENOMIC DNA]</scope>
    <source>
        <strain evidence="3">Wuxi-XJTLU</strain>
    </source>
</reference>
<dbReference type="Proteomes" id="UP000192247">
    <property type="component" value="Unassembled WGS sequence"/>
</dbReference>